<evidence type="ECO:0000256" key="8">
    <source>
        <dbReference type="ARBA" id="ARBA00022989"/>
    </source>
</evidence>
<dbReference type="InterPro" id="IPR050731">
    <property type="entry name" value="HRD1_E3_ubiq-ligases"/>
</dbReference>
<comment type="caution">
    <text evidence="13">The sequence shown here is derived from an EMBL/GenBank/DDBJ whole genome shotgun (WGS) entry which is preliminary data.</text>
</comment>
<feature type="transmembrane region" description="Helical" evidence="11">
    <location>
        <begin position="167"/>
        <end position="186"/>
    </location>
</feature>
<evidence type="ECO:0000256" key="2">
    <source>
        <dbReference type="ARBA" id="ARBA00004906"/>
    </source>
</evidence>
<evidence type="ECO:0000313" key="14">
    <source>
        <dbReference type="Proteomes" id="UP000789572"/>
    </source>
</evidence>
<feature type="region of interest" description="Disordered" evidence="10">
    <location>
        <begin position="557"/>
        <end position="612"/>
    </location>
</feature>
<keyword evidence="9 11" id="KW-0472">Membrane</keyword>
<keyword evidence="8 11" id="KW-1133">Transmembrane helix</keyword>
<evidence type="ECO:0000256" key="5">
    <source>
        <dbReference type="ARBA" id="ARBA00022723"/>
    </source>
</evidence>
<evidence type="ECO:0000256" key="6">
    <source>
        <dbReference type="ARBA" id="ARBA00022771"/>
    </source>
</evidence>
<evidence type="ECO:0000256" key="10">
    <source>
        <dbReference type="SAM" id="MobiDB-lite"/>
    </source>
</evidence>
<feature type="compositionally biased region" description="Basic and acidic residues" evidence="10">
    <location>
        <begin position="576"/>
        <end position="603"/>
    </location>
</feature>
<feature type="domain" description="E3 ubiquitin-protein ligase synoviolin-like TPR repeats" evidence="12">
    <location>
        <begin position="108"/>
        <end position="337"/>
    </location>
</feature>
<dbReference type="AlphaFoldDB" id="A0A9N8ZYK1"/>
<evidence type="ECO:0000256" key="9">
    <source>
        <dbReference type="ARBA" id="ARBA00023136"/>
    </source>
</evidence>
<keyword evidence="14" id="KW-1185">Reference proteome</keyword>
<dbReference type="PANTHER" id="PTHR22763:SF184">
    <property type="entry name" value="E3 UBIQUITIN-PROTEIN LIGASE SYNOVIOLIN"/>
    <property type="match status" value="1"/>
</dbReference>
<organism evidence="13 14">
    <name type="scientific">Paraglomus occultum</name>
    <dbReference type="NCBI Taxonomy" id="144539"/>
    <lineage>
        <taxon>Eukaryota</taxon>
        <taxon>Fungi</taxon>
        <taxon>Fungi incertae sedis</taxon>
        <taxon>Mucoromycota</taxon>
        <taxon>Glomeromycotina</taxon>
        <taxon>Glomeromycetes</taxon>
        <taxon>Paraglomerales</taxon>
        <taxon>Paraglomeraceae</taxon>
        <taxon>Paraglomus</taxon>
    </lineage>
</organism>
<dbReference type="Proteomes" id="UP000789572">
    <property type="component" value="Unassembled WGS sequence"/>
</dbReference>
<dbReference type="GO" id="GO:0036503">
    <property type="term" value="P:ERAD pathway"/>
    <property type="evidence" value="ECO:0007669"/>
    <property type="project" value="TreeGrafter"/>
</dbReference>
<keyword evidence="3" id="KW-0808">Transferase</keyword>
<dbReference type="InterPro" id="IPR057992">
    <property type="entry name" value="TPR_SYVN1_N"/>
</dbReference>
<comment type="subcellular location">
    <subcellularLocation>
        <location evidence="1">Membrane</location>
    </subcellularLocation>
</comment>
<sequence length="612" mass="69037">MLGPTSTWLENRERQVDSRSWQKRRLEFTQHGSLGSVWQCQHAFDDLDRRKCTQTAEQLLLGLYLPIKVKCVFNVYSCVESVGMATDSNNVIKECLTNFKVLTHTLSIFQILMNMGLFLTLVFGQILFRIFFGRLRAVEIEHLYERAWYAVTETCLAMTIFRDEFDTKFVVTFTTLLFLKIFHWLCQDRIEFMGQSPAVSLLFHVRMLALMEILCSVDSLLVMHAINVTRQKGANMMIMFAFEYSILACTVIATFLKYLLNVIDMRREEPWENKSIYVFYLELVTDFFKLIIYLIFFAIILYHYGPPLHIIRDVYITFRSFVQKCGDLIRYRRATRNMNERYPNATNEELERLSDRTCIICREDMPRPPLGGYPFGNGGVAANPIQGLPPPMMIPPAMQGGWPAIPVPLMNVVDRQGAPAGGVGGDGGNLQPRNSQNEVVDSQSSTAQTQFSFNSSTLPRQSIQATISSTSSATTLPFMQPLTALPNGLIPLFPTRLRNGPVSQSLDGLSEDQIKLIESGTREGLQEQLRILQTVNSQIVDLIGILTQTISVMPNIPSTGGSDSTNTQTRSQFEFGDVRRNGATEEHNIDRKGKGKEVVEGERGSSSTGGSE</sequence>
<dbReference type="GO" id="GO:0061630">
    <property type="term" value="F:ubiquitin protein ligase activity"/>
    <property type="evidence" value="ECO:0007669"/>
    <property type="project" value="UniProtKB-EC"/>
</dbReference>
<dbReference type="OrthoDB" id="7759664at2759"/>
<feature type="transmembrane region" description="Helical" evidence="11">
    <location>
        <begin position="207"/>
        <end position="226"/>
    </location>
</feature>
<evidence type="ECO:0000259" key="12">
    <source>
        <dbReference type="Pfam" id="PF25563"/>
    </source>
</evidence>
<keyword evidence="4 11" id="KW-0812">Transmembrane</keyword>
<evidence type="ECO:0000256" key="11">
    <source>
        <dbReference type="SAM" id="Phobius"/>
    </source>
</evidence>
<keyword evidence="7" id="KW-0862">Zinc</keyword>
<evidence type="ECO:0000256" key="1">
    <source>
        <dbReference type="ARBA" id="ARBA00004370"/>
    </source>
</evidence>
<dbReference type="GO" id="GO:0043161">
    <property type="term" value="P:proteasome-mediated ubiquitin-dependent protein catabolic process"/>
    <property type="evidence" value="ECO:0007669"/>
    <property type="project" value="TreeGrafter"/>
</dbReference>
<dbReference type="GO" id="GO:0012505">
    <property type="term" value="C:endomembrane system"/>
    <property type="evidence" value="ECO:0007669"/>
    <property type="project" value="UniProtKB-SubCell"/>
</dbReference>
<comment type="pathway">
    <text evidence="2">Protein modification; protein ubiquitination.</text>
</comment>
<dbReference type="GO" id="GO:0008270">
    <property type="term" value="F:zinc ion binding"/>
    <property type="evidence" value="ECO:0007669"/>
    <property type="project" value="UniProtKB-KW"/>
</dbReference>
<evidence type="ECO:0000256" key="7">
    <source>
        <dbReference type="ARBA" id="ARBA00022833"/>
    </source>
</evidence>
<proteinExistence type="predicted"/>
<keyword evidence="6" id="KW-0863">Zinc-finger</keyword>
<reference evidence="13" key="1">
    <citation type="submission" date="2021-06" db="EMBL/GenBank/DDBJ databases">
        <authorList>
            <person name="Kallberg Y."/>
            <person name="Tangrot J."/>
            <person name="Rosling A."/>
        </authorList>
    </citation>
    <scope>NUCLEOTIDE SEQUENCE</scope>
    <source>
        <strain evidence="13">IA702</strain>
    </source>
</reference>
<gene>
    <name evidence="13" type="ORF">POCULU_LOCUS3075</name>
</gene>
<accession>A0A9N8ZYK1</accession>
<feature type="transmembrane region" description="Helical" evidence="11">
    <location>
        <begin position="238"/>
        <end position="256"/>
    </location>
</feature>
<feature type="transmembrane region" description="Helical" evidence="11">
    <location>
        <begin position="277"/>
        <end position="304"/>
    </location>
</feature>
<keyword evidence="5" id="KW-0479">Metal-binding</keyword>
<name>A0A9N8ZYK1_9GLOM</name>
<protein>
    <submittedName>
        <fullName evidence="13">9434_t:CDS:1</fullName>
    </submittedName>
</protein>
<evidence type="ECO:0000256" key="3">
    <source>
        <dbReference type="ARBA" id="ARBA00022679"/>
    </source>
</evidence>
<evidence type="ECO:0000256" key="4">
    <source>
        <dbReference type="ARBA" id="ARBA00022692"/>
    </source>
</evidence>
<dbReference type="PANTHER" id="PTHR22763">
    <property type="entry name" value="RING ZINC FINGER PROTEIN"/>
    <property type="match status" value="1"/>
</dbReference>
<evidence type="ECO:0000313" key="13">
    <source>
        <dbReference type="EMBL" id="CAG8511101.1"/>
    </source>
</evidence>
<feature type="compositionally biased region" description="Polar residues" evidence="10">
    <location>
        <begin position="557"/>
        <end position="572"/>
    </location>
</feature>
<dbReference type="EMBL" id="CAJVPJ010000319">
    <property type="protein sequence ID" value="CAG8511101.1"/>
    <property type="molecule type" value="Genomic_DNA"/>
</dbReference>
<feature type="transmembrane region" description="Helical" evidence="11">
    <location>
        <begin position="108"/>
        <end position="131"/>
    </location>
</feature>
<dbReference type="Pfam" id="PF25563">
    <property type="entry name" value="TPR_SYVN1_N"/>
    <property type="match status" value="1"/>
</dbReference>